<evidence type="ECO:0000313" key="6">
    <source>
        <dbReference type="EMBL" id="TFH68818.1"/>
    </source>
</evidence>
<keyword evidence="3" id="KW-0804">Transcription</keyword>
<dbReference type="EMBL" id="SPIA01000001">
    <property type="protein sequence ID" value="TFH68818.1"/>
    <property type="molecule type" value="Genomic_DNA"/>
</dbReference>
<evidence type="ECO:0000256" key="4">
    <source>
        <dbReference type="PROSITE-ProRule" id="PRU00335"/>
    </source>
</evidence>
<dbReference type="GO" id="GO:0003700">
    <property type="term" value="F:DNA-binding transcription factor activity"/>
    <property type="evidence" value="ECO:0007669"/>
    <property type="project" value="TreeGrafter"/>
</dbReference>
<dbReference type="AlphaFoldDB" id="A0A4Y8UK43"/>
<feature type="domain" description="HTH tetR-type" evidence="5">
    <location>
        <begin position="34"/>
        <end position="94"/>
    </location>
</feature>
<name>A0A4Y8UK43_9GAMM</name>
<dbReference type="PANTHER" id="PTHR30055:SF234">
    <property type="entry name" value="HTH-TYPE TRANSCRIPTIONAL REGULATOR BETI"/>
    <property type="match status" value="1"/>
</dbReference>
<feature type="DNA-binding region" description="H-T-H motif" evidence="4">
    <location>
        <begin position="57"/>
        <end position="76"/>
    </location>
</feature>
<dbReference type="InterPro" id="IPR050109">
    <property type="entry name" value="HTH-type_TetR-like_transc_reg"/>
</dbReference>
<dbReference type="PROSITE" id="PS50977">
    <property type="entry name" value="HTH_TETR_2"/>
    <property type="match status" value="1"/>
</dbReference>
<evidence type="ECO:0000259" key="5">
    <source>
        <dbReference type="PROSITE" id="PS50977"/>
    </source>
</evidence>
<dbReference type="SUPFAM" id="SSF46689">
    <property type="entry name" value="Homeodomain-like"/>
    <property type="match status" value="1"/>
</dbReference>
<evidence type="ECO:0000313" key="7">
    <source>
        <dbReference type="Proteomes" id="UP000298133"/>
    </source>
</evidence>
<dbReference type="InterPro" id="IPR009057">
    <property type="entry name" value="Homeodomain-like_sf"/>
</dbReference>
<proteinExistence type="predicted"/>
<evidence type="ECO:0000256" key="2">
    <source>
        <dbReference type="ARBA" id="ARBA00023125"/>
    </source>
</evidence>
<keyword evidence="1" id="KW-0805">Transcription regulation</keyword>
<dbReference type="PANTHER" id="PTHR30055">
    <property type="entry name" value="HTH-TYPE TRANSCRIPTIONAL REGULATOR RUTR"/>
    <property type="match status" value="1"/>
</dbReference>
<gene>
    <name evidence="6" type="ORF">E3W66_02375</name>
</gene>
<organism evidence="6 7">
    <name type="scientific">Gammaproteobacteria bacterium LSUCC0057</name>
    <dbReference type="NCBI Taxonomy" id="2559237"/>
    <lineage>
        <taxon>Bacteria</taxon>
        <taxon>Pseudomonadati</taxon>
        <taxon>Pseudomonadota</taxon>
        <taxon>Gammaproteobacteria</taxon>
        <taxon>Cellvibrionales</taxon>
        <taxon>Porticoccaceae</taxon>
        <taxon>SAR92 clade</taxon>
    </lineage>
</organism>
<keyword evidence="2 4" id="KW-0238">DNA-binding</keyword>
<dbReference type="Proteomes" id="UP000298133">
    <property type="component" value="Unassembled WGS sequence"/>
</dbReference>
<dbReference type="Pfam" id="PF00440">
    <property type="entry name" value="TetR_N"/>
    <property type="match status" value="1"/>
</dbReference>
<evidence type="ECO:0000256" key="3">
    <source>
        <dbReference type="ARBA" id="ARBA00023163"/>
    </source>
</evidence>
<dbReference type="GO" id="GO:0000976">
    <property type="term" value="F:transcription cis-regulatory region binding"/>
    <property type="evidence" value="ECO:0007669"/>
    <property type="project" value="TreeGrafter"/>
</dbReference>
<comment type="caution">
    <text evidence="6">The sequence shown here is derived from an EMBL/GenBank/DDBJ whole genome shotgun (WGS) entry which is preliminary data.</text>
</comment>
<dbReference type="InterPro" id="IPR001647">
    <property type="entry name" value="HTH_TetR"/>
</dbReference>
<dbReference type="PRINTS" id="PR00455">
    <property type="entry name" value="HTHTETR"/>
</dbReference>
<sequence>MPTLISVMETDGMRESLAYACQPSADTHQARKAAATRQKILIATINIIVEAGFSGASSAAICARAGVTWGAVQHHFGTKDEIFVAVLELARDSYFRRLDQAARIAGSLEQRVEGYINLLWQHYSSDLYVAFSEILMASRASGINIQREKFHINRELSPQLIKIRALFTDSTIAIETLDEIFRYIHRCLSGMALDRLLEPDVPYQEIHLCRLKRELLAIANH</sequence>
<keyword evidence="7" id="KW-1185">Reference proteome</keyword>
<protein>
    <submittedName>
        <fullName evidence="6">TetR/AcrR family transcriptional regulator</fullName>
    </submittedName>
</protein>
<reference evidence="6 7" key="1">
    <citation type="submission" date="2019-03" db="EMBL/GenBank/DDBJ databases">
        <title>Draft genome of Gammaproteobacteria bacterium LSUCC0057, a member of the SAR92 clade.</title>
        <authorList>
            <person name="Lanclos V.C."/>
            <person name="Doiron C."/>
            <person name="Henson M.W."/>
            <person name="Thrash J.C."/>
        </authorList>
    </citation>
    <scope>NUCLEOTIDE SEQUENCE [LARGE SCALE GENOMIC DNA]</scope>
    <source>
        <strain evidence="6 7">LSUCC0057</strain>
    </source>
</reference>
<dbReference type="Gene3D" id="1.10.357.10">
    <property type="entry name" value="Tetracycline Repressor, domain 2"/>
    <property type="match status" value="1"/>
</dbReference>
<evidence type="ECO:0000256" key="1">
    <source>
        <dbReference type="ARBA" id="ARBA00023015"/>
    </source>
</evidence>
<accession>A0A4Y8UK43</accession>